<dbReference type="Pfam" id="PF01105">
    <property type="entry name" value="EMP24_GP25L"/>
    <property type="match status" value="1"/>
</dbReference>
<organism evidence="9 10">
    <name type="scientific">Ascaris lumbricoides</name>
    <name type="common">Giant roundworm</name>
    <dbReference type="NCBI Taxonomy" id="6252"/>
    <lineage>
        <taxon>Eukaryota</taxon>
        <taxon>Metazoa</taxon>
        <taxon>Ecdysozoa</taxon>
        <taxon>Nematoda</taxon>
        <taxon>Chromadorea</taxon>
        <taxon>Rhabditida</taxon>
        <taxon>Spirurina</taxon>
        <taxon>Ascaridomorpha</taxon>
        <taxon>Ascaridoidea</taxon>
        <taxon>Ascarididae</taxon>
        <taxon>Ascaris</taxon>
    </lineage>
</organism>
<evidence type="ECO:0000313" key="9">
    <source>
        <dbReference type="Proteomes" id="UP000036681"/>
    </source>
</evidence>
<accession>A0A9J2P0Y6</accession>
<keyword evidence="6" id="KW-0472">Membrane</keyword>
<dbReference type="InterPro" id="IPR036598">
    <property type="entry name" value="GOLD_dom_sf"/>
</dbReference>
<keyword evidence="9" id="KW-1185">Reference proteome</keyword>
<evidence type="ECO:0000313" key="10">
    <source>
        <dbReference type="WBParaSite" id="ALUE_0000343101-mRNA-1"/>
    </source>
</evidence>
<dbReference type="AlphaFoldDB" id="A0A9J2P0Y6"/>
<evidence type="ECO:0000256" key="7">
    <source>
        <dbReference type="ARBA" id="ARBA00037847"/>
    </source>
</evidence>
<dbReference type="InterPro" id="IPR009038">
    <property type="entry name" value="GOLD_dom"/>
</dbReference>
<dbReference type="GO" id="GO:0016020">
    <property type="term" value="C:membrane"/>
    <property type="evidence" value="ECO:0007669"/>
    <property type="project" value="UniProtKB-SubCell"/>
</dbReference>
<evidence type="ECO:0000256" key="2">
    <source>
        <dbReference type="ARBA" id="ARBA00007104"/>
    </source>
</evidence>
<dbReference type="WBParaSite" id="ALUE_0000343101-mRNA-1">
    <property type="protein sequence ID" value="ALUE_0000343101-mRNA-1"/>
    <property type="gene ID" value="ALUE_0000343101"/>
</dbReference>
<dbReference type="GO" id="GO:0012505">
    <property type="term" value="C:endomembrane system"/>
    <property type="evidence" value="ECO:0007669"/>
    <property type="project" value="UniProtKB-SubCell"/>
</dbReference>
<keyword evidence="3" id="KW-0812">Transmembrane</keyword>
<feature type="domain" description="GOLD" evidence="8">
    <location>
        <begin position="62"/>
        <end position="144"/>
    </location>
</feature>
<name>A0A9J2P0Y6_ASCLU</name>
<keyword evidence="4" id="KW-0732">Signal</keyword>
<evidence type="ECO:0000256" key="4">
    <source>
        <dbReference type="ARBA" id="ARBA00022729"/>
    </source>
</evidence>
<sequence length="360" mass="41131">MPKVLEWGNTCEHSPDTMTQVLASSSLPPFRRSMHTLYILWCAVLGLVAAIELTFELPDNANQCFYEDMKAGIDSVIEFQVVTGGKYDVDMTLEDPSGKVLYKDVKKQYDSYSWKTAIDGTYKACFSNEFSTFTHKIVYMDWQKGNEGLLKTTPRLAAMSQLETSASGISDRLRLIDDYQTHHRLREATGRKRAEELNERVMLWSLGQTCVILLIGVAQKECLQQVSELTHLAQRNHTDFLGGRGGEHSSYHQPRQEGYVRSSYCVRFSLRSERRSEFGAVFIARLIVFRSHVYCFSDHHTNGCVMRICIDRRVWRFSSRAPCWMPPLEALVSTFSCTPEILHAVGLLVYCSMSAHHARR</sequence>
<evidence type="ECO:0000256" key="1">
    <source>
        <dbReference type="ARBA" id="ARBA00004479"/>
    </source>
</evidence>
<dbReference type="SMART" id="SM01190">
    <property type="entry name" value="EMP24_GP25L"/>
    <property type="match status" value="1"/>
</dbReference>
<evidence type="ECO:0000259" key="8">
    <source>
        <dbReference type="PROSITE" id="PS50866"/>
    </source>
</evidence>
<proteinExistence type="inferred from homology"/>
<comment type="subcellular location">
    <subcellularLocation>
        <location evidence="7">Endomembrane system</location>
        <topology evidence="7">Single-pass membrane protein</topology>
    </subcellularLocation>
    <subcellularLocation>
        <location evidence="1">Membrane</location>
        <topology evidence="1">Single-pass type I membrane protein</topology>
    </subcellularLocation>
</comment>
<reference evidence="10" key="1">
    <citation type="submission" date="2023-03" db="UniProtKB">
        <authorList>
            <consortium name="WormBaseParasite"/>
        </authorList>
    </citation>
    <scope>IDENTIFICATION</scope>
</reference>
<evidence type="ECO:0000256" key="5">
    <source>
        <dbReference type="ARBA" id="ARBA00022989"/>
    </source>
</evidence>
<evidence type="ECO:0000256" key="3">
    <source>
        <dbReference type="ARBA" id="ARBA00022692"/>
    </source>
</evidence>
<dbReference type="PANTHER" id="PTHR22811">
    <property type="entry name" value="TRANSMEMBRANE EMP24 DOMAIN-CONTAINING PROTEIN"/>
    <property type="match status" value="1"/>
</dbReference>
<keyword evidence="5" id="KW-1133">Transmembrane helix</keyword>
<protein>
    <submittedName>
        <fullName evidence="10">GOLD domain-containing protein</fullName>
    </submittedName>
</protein>
<dbReference type="Proteomes" id="UP000036681">
    <property type="component" value="Unplaced"/>
</dbReference>
<comment type="similarity">
    <text evidence="2">Belongs to the EMP24/GP25L family.</text>
</comment>
<dbReference type="InterPro" id="IPR015720">
    <property type="entry name" value="Emp24-like"/>
</dbReference>
<dbReference type="PROSITE" id="PS50866">
    <property type="entry name" value="GOLD"/>
    <property type="match status" value="1"/>
</dbReference>
<dbReference type="SUPFAM" id="SSF101576">
    <property type="entry name" value="Supernatant protein factor (SPF), C-terminal domain"/>
    <property type="match status" value="1"/>
</dbReference>
<evidence type="ECO:0000256" key="6">
    <source>
        <dbReference type="ARBA" id="ARBA00023136"/>
    </source>
</evidence>